<evidence type="ECO:0000313" key="3">
    <source>
        <dbReference type="Proteomes" id="UP001519504"/>
    </source>
</evidence>
<keyword evidence="1" id="KW-0812">Transmembrane</keyword>
<organism evidence="2 3">
    <name type="scientific">Fructobacillus broussonetiae</name>
    <dbReference type="NCBI Taxonomy" id="2713173"/>
    <lineage>
        <taxon>Bacteria</taxon>
        <taxon>Bacillati</taxon>
        <taxon>Bacillota</taxon>
        <taxon>Bacilli</taxon>
        <taxon>Lactobacillales</taxon>
        <taxon>Lactobacillaceae</taxon>
        <taxon>Fructobacillus</taxon>
    </lineage>
</organism>
<proteinExistence type="predicted"/>
<dbReference type="Proteomes" id="UP001519504">
    <property type="component" value="Unassembled WGS sequence"/>
</dbReference>
<evidence type="ECO:0000256" key="1">
    <source>
        <dbReference type="SAM" id="Phobius"/>
    </source>
</evidence>
<dbReference type="PIRSF" id="PIRSF003203">
    <property type="entry name" value="AzlD"/>
    <property type="match status" value="1"/>
</dbReference>
<keyword evidence="1" id="KW-0472">Membrane</keyword>
<dbReference type="RefSeq" id="WP_213808975.1">
    <property type="nucleotide sequence ID" value="NZ_JAAMFK010000003.1"/>
</dbReference>
<reference evidence="2 3" key="1">
    <citation type="submission" date="2020-02" db="EMBL/GenBank/DDBJ databases">
        <title>Fructobacillus sp. isolated from paper mulberry of Taiwan.</title>
        <authorList>
            <person name="Lin S.-T."/>
        </authorList>
    </citation>
    <scope>NUCLEOTIDE SEQUENCE [LARGE SCALE GENOMIC DNA]</scope>
    <source>
        <strain evidence="2 3">M2-14</strain>
    </source>
</reference>
<sequence length="107" mass="11949">MTLTEQVITILLAALATMATRFLPFMIFRENKPLPAFVSYLGDKLPPAILGILVIYCYKEQIFSFDQKAAFGLLAGLVTIGLESWKKNMLLSILAGTATYVLLMHFF</sequence>
<protein>
    <submittedName>
        <fullName evidence="2">Branched-chain amino acid transporter AzlD</fullName>
    </submittedName>
</protein>
<evidence type="ECO:0000313" key="2">
    <source>
        <dbReference type="EMBL" id="MBS9338695.1"/>
    </source>
</evidence>
<dbReference type="EMBL" id="JAAMFK010000003">
    <property type="protein sequence ID" value="MBS9338695.1"/>
    <property type="molecule type" value="Genomic_DNA"/>
</dbReference>
<accession>A0ABS5QZQ9</accession>
<feature type="transmembrane region" description="Helical" evidence="1">
    <location>
        <begin position="34"/>
        <end position="58"/>
    </location>
</feature>
<name>A0ABS5QZQ9_9LACO</name>
<dbReference type="InterPro" id="IPR008407">
    <property type="entry name" value="Brnchd-chn_aa_trnsp_AzlD"/>
</dbReference>
<comment type="caution">
    <text evidence="2">The sequence shown here is derived from an EMBL/GenBank/DDBJ whole genome shotgun (WGS) entry which is preliminary data.</text>
</comment>
<gene>
    <name evidence="2" type="ORF">G6R29_03505</name>
</gene>
<dbReference type="Pfam" id="PF05437">
    <property type="entry name" value="AzlD"/>
    <property type="match status" value="1"/>
</dbReference>
<feature type="transmembrane region" description="Helical" evidence="1">
    <location>
        <begin position="88"/>
        <end position="106"/>
    </location>
</feature>
<keyword evidence="3" id="KW-1185">Reference proteome</keyword>
<keyword evidence="1" id="KW-1133">Transmembrane helix</keyword>
<feature type="transmembrane region" description="Helical" evidence="1">
    <location>
        <begin position="7"/>
        <end position="28"/>
    </location>
</feature>